<dbReference type="InterPro" id="IPR013852">
    <property type="entry name" value="Transl_elong_P/YeiP_CS"/>
</dbReference>
<proteinExistence type="inferred from homology"/>
<dbReference type="InParanoid" id="A0A317ZIS1"/>
<feature type="domain" description="Translation elongation factor P/YeiP central" evidence="11">
    <location>
        <begin position="67"/>
        <end position="121"/>
    </location>
</feature>
<dbReference type="SMART" id="SM01185">
    <property type="entry name" value="EFP"/>
    <property type="match status" value="1"/>
</dbReference>
<dbReference type="SUPFAM" id="SSF50104">
    <property type="entry name" value="Translation proteins SH3-like domain"/>
    <property type="match status" value="1"/>
</dbReference>
<evidence type="ECO:0000256" key="3">
    <source>
        <dbReference type="ARBA" id="ARBA00009479"/>
    </source>
</evidence>
<evidence type="ECO:0000313" key="13">
    <source>
        <dbReference type="Proteomes" id="UP000247099"/>
    </source>
</evidence>
<dbReference type="Proteomes" id="UP000247099">
    <property type="component" value="Unassembled WGS sequence"/>
</dbReference>
<dbReference type="PROSITE" id="PS01275">
    <property type="entry name" value="EFP"/>
    <property type="match status" value="1"/>
</dbReference>
<dbReference type="SUPFAM" id="SSF50249">
    <property type="entry name" value="Nucleic acid-binding proteins"/>
    <property type="match status" value="2"/>
</dbReference>
<dbReference type="InterPro" id="IPR015365">
    <property type="entry name" value="Elong-fact-P_C"/>
</dbReference>
<evidence type="ECO:0000259" key="10">
    <source>
        <dbReference type="SMART" id="SM00841"/>
    </source>
</evidence>
<dbReference type="EMBL" id="QHJQ01000010">
    <property type="protein sequence ID" value="PXA03281.1"/>
    <property type="molecule type" value="Genomic_DNA"/>
</dbReference>
<dbReference type="GO" id="GO:0043043">
    <property type="term" value="P:peptide biosynthetic process"/>
    <property type="evidence" value="ECO:0007669"/>
    <property type="project" value="InterPro"/>
</dbReference>
<keyword evidence="6 7" id="KW-0648">Protein biosynthesis</keyword>
<dbReference type="HAMAP" id="MF_00141">
    <property type="entry name" value="EF_P"/>
    <property type="match status" value="1"/>
</dbReference>
<evidence type="ECO:0000256" key="9">
    <source>
        <dbReference type="RuleBase" id="RU004389"/>
    </source>
</evidence>
<comment type="function">
    <text evidence="7">Involved in peptide bond synthesis. Stimulates efficient translation and peptide-bond synthesis on native or reconstituted 70S ribosomes in vitro. Probably functions indirectly by altering the affinity of the ribosome for aminoacyl-tRNA, thus increasing their reactivity as acceptors for peptidyl transferase.</text>
</comment>
<dbReference type="OrthoDB" id="9801844at2"/>
<dbReference type="GO" id="GO:0003746">
    <property type="term" value="F:translation elongation factor activity"/>
    <property type="evidence" value="ECO:0007669"/>
    <property type="project" value="UniProtKB-UniRule"/>
</dbReference>
<dbReference type="Gene3D" id="2.30.30.30">
    <property type="match status" value="1"/>
</dbReference>
<dbReference type="InterPro" id="IPR012340">
    <property type="entry name" value="NA-bd_OB-fold"/>
</dbReference>
<dbReference type="RefSeq" id="WP_110131836.1">
    <property type="nucleotide sequence ID" value="NZ_QHJQ01000010.1"/>
</dbReference>
<feature type="domain" description="Elongation factor P C-terminal" evidence="10">
    <location>
        <begin position="129"/>
        <end position="184"/>
    </location>
</feature>
<dbReference type="PANTHER" id="PTHR30053:SF14">
    <property type="entry name" value="TRANSLATION ELONGATION FACTOR KOW-LIKE DOMAIN-CONTAINING PROTEIN"/>
    <property type="match status" value="1"/>
</dbReference>
<evidence type="ECO:0000256" key="8">
    <source>
        <dbReference type="NCBIfam" id="TIGR00038"/>
    </source>
</evidence>
<evidence type="ECO:0000256" key="7">
    <source>
        <dbReference type="HAMAP-Rule" id="MF_00141"/>
    </source>
</evidence>
<evidence type="ECO:0000256" key="2">
    <source>
        <dbReference type="ARBA" id="ARBA00004815"/>
    </source>
</evidence>
<dbReference type="InterPro" id="IPR020599">
    <property type="entry name" value="Transl_elong_fac_P/YeiP"/>
</dbReference>
<comment type="subcellular location">
    <subcellularLocation>
        <location evidence="1 7">Cytoplasm</location>
    </subcellularLocation>
</comment>
<organism evidence="12 13">
    <name type="scientific">Coraliomargarita sinensis</name>
    <dbReference type="NCBI Taxonomy" id="2174842"/>
    <lineage>
        <taxon>Bacteria</taxon>
        <taxon>Pseudomonadati</taxon>
        <taxon>Verrucomicrobiota</taxon>
        <taxon>Opitutia</taxon>
        <taxon>Puniceicoccales</taxon>
        <taxon>Coraliomargaritaceae</taxon>
        <taxon>Coraliomargarita</taxon>
    </lineage>
</organism>
<protein>
    <recommendedName>
        <fullName evidence="7 8">Elongation factor P</fullName>
        <shortName evidence="7">EF-P</shortName>
    </recommendedName>
</protein>
<name>A0A317ZIS1_9BACT</name>
<evidence type="ECO:0000259" key="11">
    <source>
        <dbReference type="SMART" id="SM01185"/>
    </source>
</evidence>
<dbReference type="GO" id="GO:0005829">
    <property type="term" value="C:cytosol"/>
    <property type="evidence" value="ECO:0007669"/>
    <property type="project" value="UniProtKB-ARBA"/>
</dbReference>
<evidence type="ECO:0000256" key="6">
    <source>
        <dbReference type="ARBA" id="ARBA00022917"/>
    </source>
</evidence>
<keyword evidence="13" id="KW-1185">Reference proteome</keyword>
<evidence type="ECO:0000256" key="5">
    <source>
        <dbReference type="ARBA" id="ARBA00022768"/>
    </source>
</evidence>
<dbReference type="SMART" id="SM00841">
    <property type="entry name" value="Elong-fact-P_C"/>
    <property type="match status" value="1"/>
</dbReference>
<dbReference type="FunFam" id="2.40.50.140:FF:000009">
    <property type="entry name" value="Elongation factor P"/>
    <property type="match status" value="1"/>
</dbReference>
<reference evidence="12 13" key="1">
    <citation type="submission" date="2018-05" db="EMBL/GenBank/DDBJ databases">
        <title>Coraliomargarita sinensis sp. nov., isolated from a marine solar saltern.</title>
        <authorList>
            <person name="Zhou L.Y."/>
        </authorList>
    </citation>
    <scope>NUCLEOTIDE SEQUENCE [LARGE SCALE GENOMIC DNA]</scope>
    <source>
        <strain evidence="12 13">WN38</strain>
    </source>
</reference>
<dbReference type="InterPro" id="IPR001059">
    <property type="entry name" value="Transl_elong_P/YeiP_cen"/>
</dbReference>
<dbReference type="Pfam" id="PF09285">
    <property type="entry name" value="Elong-fact-P_C"/>
    <property type="match status" value="1"/>
</dbReference>
<dbReference type="PIRSF" id="PIRSF005901">
    <property type="entry name" value="EF-P"/>
    <property type="match status" value="1"/>
</dbReference>
<accession>A0A317ZIS1</accession>
<dbReference type="InterPro" id="IPR011768">
    <property type="entry name" value="Transl_elongation_fac_P"/>
</dbReference>
<sequence length="185" mass="20514">MASPTDVRKGKVLNYQNNPHLVLDVQHRTQGRQAGFMQVTMRNLNTGASTNTKIRTTDSVEILHTDMVTLEFSYIDGDGYHFMDPETFEDVILDESLVEDAKDFLVENQAYSILHVDEKPISIDLPASIEMKVTESPEGVKGDTASNVQKPATLETGLTVQVPLFIKEGEVIKVNTADRSYAGRA</sequence>
<dbReference type="FunCoup" id="A0A317ZIS1">
    <property type="interactions" value="489"/>
</dbReference>
<dbReference type="InterPro" id="IPR014722">
    <property type="entry name" value="Rib_uL2_dom2"/>
</dbReference>
<gene>
    <name evidence="7 12" type="primary">efp</name>
    <name evidence="12" type="ORF">DDZ13_12710</name>
</gene>
<evidence type="ECO:0000256" key="4">
    <source>
        <dbReference type="ARBA" id="ARBA00022490"/>
    </source>
</evidence>
<dbReference type="Pfam" id="PF08207">
    <property type="entry name" value="EFP_N"/>
    <property type="match status" value="1"/>
</dbReference>
<dbReference type="CDD" id="cd05794">
    <property type="entry name" value="S1_EF-P_repeat_2"/>
    <property type="match status" value="1"/>
</dbReference>
<comment type="pathway">
    <text evidence="2 7">Protein biosynthesis; polypeptide chain elongation.</text>
</comment>
<dbReference type="AlphaFoldDB" id="A0A317ZIS1"/>
<keyword evidence="5 7" id="KW-0251">Elongation factor</keyword>
<evidence type="ECO:0000256" key="1">
    <source>
        <dbReference type="ARBA" id="ARBA00004496"/>
    </source>
</evidence>
<dbReference type="Gene3D" id="2.40.50.140">
    <property type="entry name" value="Nucleic acid-binding proteins"/>
    <property type="match status" value="2"/>
</dbReference>
<dbReference type="UniPathway" id="UPA00345"/>
<dbReference type="InterPro" id="IPR013185">
    <property type="entry name" value="Transl_elong_KOW-like"/>
</dbReference>
<dbReference type="InterPro" id="IPR008991">
    <property type="entry name" value="Translation_prot_SH3-like_sf"/>
</dbReference>
<comment type="similarity">
    <text evidence="3 7 9">Belongs to the elongation factor P family.</text>
</comment>
<dbReference type="NCBIfam" id="NF001810">
    <property type="entry name" value="PRK00529.1"/>
    <property type="match status" value="1"/>
</dbReference>
<dbReference type="Pfam" id="PF01132">
    <property type="entry name" value="EFP"/>
    <property type="match status" value="1"/>
</dbReference>
<keyword evidence="4 7" id="KW-0963">Cytoplasm</keyword>
<evidence type="ECO:0000313" key="12">
    <source>
        <dbReference type="EMBL" id="PXA03281.1"/>
    </source>
</evidence>
<dbReference type="NCBIfam" id="TIGR00038">
    <property type="entry name" value="efp"/>
    <property type="match status" value="1"/>
</dbReference>
<dbReference type="FunFam" id="2.40.50.140:FF:000004">
    <property type="entry name" value="Elongation factor P"/>
    <property type="match status" value="1"/>
</dbReference>
<dbReference type="CDD" id="cd04470">
    <property type="entry name" value="S1_EF-P_repeat_1"/>
    <property type="match status" value="1"/>
</dbReference>
<comment type="caution">
    <text evidence="12">The sequence shown here is derived from an EMBL/GenBank/DDBJ whole genome shotgun (WGS) entry which is preliminary data.</text>
</comment>
<dbReference type="PANTHER" id="PTHR30053">
    <property type="entry name" value="ELONGATION FACTOR P"/>
    <property type="match status" value="1"/>
</dbReference>